<feature type="domain" description="HTH cro/C1-type" evidence="2">
    <location>
        <begin position="16"/>
        <end position="70"/>
    </location>
</feature>
<dbReference type="SMART" id="SM00530">
    <property type="entry name" value="HTH_XRE"/>
    <property type="match status" value="1"/>
</dbReference>
<reference evidence="3 4" key="1">
    <citation type="submission" date="2019-04" db="EMBL/GenBank/DDBJ databases">
        <title>Whole genome sequencing of Brevibacillus sp. TGS2-1.</title>
        <authorList>
            <person name="Choi A."/>
        </authorList>
    </citation>
    <scope>NUCLEOTIDE SEQUENCE [LARGE SCALE GENOMIC DNA]</scope>
    <source>
        <strain evidence="3 4">TGS2-1</strain>
    </source>
</reference>
<dbReference type="Gene3D" id="1.10.260.40">
    <property type="entry name" value="lambda repressor-like DNA-binding domains"/>
    <property type="match status" value="1"/>
</dbReference>
<organism evidence="3 4">
    <name type="scientific">Brevibacillus antibioticus</name>
    <dbReference type="NCBI Taxonomy" id="2570228"/>
    <lineage>
        <taxon>Bacteria</taxon>
        <taxon>Bacillati</taxon>
        <taxon>Bacillota</taxon>
        <taxon>Bacilli</taxon>
        <taxon>Bacillales</taxon>
        <taxon>Paenibacillaceae</taxon>
        <taxon>Brevibacillus</taxon>
    </lineage>
</organism>
<dbReference type="PANTHER" id="PTHR46558">
    <property type="entry name" value="TRACRIPTIONAL REGULATORY PROTEIN-RELATED-RELATED"/>
    <property type="match status" value="1"/>
</dbReference>
<evidence type="ECO:0000313" key="3">
    <source>
        <dbReference type="EMBL" id="TKI57841.1"/>
    </source>
</evidence>
<dbReference type="InterPro" id="IPR001387">
    <property type="entry name" value="Cro/C1-type_HTH"/>
</dbReference>
<dbReference type="Pfam" id="PF01381">
    <property type="entry name" value="HTH_3"/>
    <property type="match status" value="1"/>
</dbReference>
<dbReference type="SUPFAM" id="SSF47413">
    <property type="entry name" value="lambda repressor-like DNA-binding domains"/>
    <property type="match status" value="1"/>
</dbReference>
<proteinExistence type="predicted"/>
<dbReference type="GO" id="GO:0003677">
    <property type="term" value="F:DNA binding"/>
    <property type="evidence" value="ECO:0007669"/>
    <property type="project" value="UniProtKB-KW"/>
</dbReference>
<evidence type="ECO:0000256" key="1">
    <source>
        <dbReference type="ARBA" id="ARBA00023125"/>
    </source>
</evidence>
<sequence>MRPMEVIRMSQLGGRIKEQRIKQKWTQDVLAQKIGASKHVISNWERGVANPDYKQIVLLCNALSVSADYLLGITELPVPYYKDPFGQLFFLPHVDYSFVKERAWDLLKLIDSGIVLSVNKEELTSKDKILLHEVISSIVSRLHEVTRGTEERTKELLTKQFSDEPSSDNSLF</sequence>
<protein>
    <submittedName>
        <fullName evidence="3">Helix-turn-helix transcriptional regulator</fullName>
    </submittedName>
</protein>
<keyword evidence="4" id="KW-1185">Reference proteome</keyword>
<comment type="caution">
    <text evidence="3">The sequence shown here is derived from an EMBL/GenBank/DDBJ whole genome shotgun (WGS) entry which is preliminary data.</text>
</comment>
<dbReference type="InterPro" id="IPR010982">
    <property type="entry name" value="Lambda_DNA-bd_dom_sf"/>
</dbReference>
<evidence type="ECO:0000313" key="4">
    <source>
        <dbReference type="Proteomes" id="UP000307841"/>
    </source>
</evidence>
<dbReference type="CDD" id="cd00093">
    <property type="entry name" value="HTH_XRE"/>
    <property type="match status" value="1"/>
</dbReference>
<dbReference type="AlphaFoldDB" id="A0A4U2YEF4"/>
<dbReference type="EMBL" id="SZNK01000001">
    <property type="protein sequence ID" value="TKI57841.1"/>
    <property type="molecule type" value="Genomic_DNA"/>
</dbReference>
<evidence type="ECO:0000259" key="2">
    <source>
        <dbReference type="PROSITE" id="PS50943"/>
    </source>
</evidence>
<accession>A0A4U2YEF4</accession>
<name>A0A4U2YEF4_9BACL</name>
<dbReference type="Proteomes" id="UP000307841">
    <property type="component" value="Unassembled WGS sequence"/>
</dbReference>
<dbReference type="PROSITE" id="PS50943">
    <property type="entry name" value="HTH_CROC1"/>
    <property type="match status" value="1"/>
</dbReference>
<gene>
    <name evidence="3" type="ORF">E8L90_21735</name>
</gene>
<dbReference type="PANTHER" id="PTHR46558:SF11">
    <property type="entry name" value="HTH-TYPE TRANSCRIPTIONAL REGULATOR XRE"/>
    <property type="match status" value="1"/>
</dbReference>
<keyword evidence="1" id="KW-0238">DNA-binding</keyword>